<proteinExistence type="predicted"/>
<comment type="caution">
    <text evidence="1">The sequence shown here is derived from an EMBL/GenBank/DDBJ whole genome shotgun (WGS) entry which is preliminary data.</text>
</comment>
<evidence type="ECO:0000313" key="1">
    <source>
        <dbReference type="EMBL" id="GGE05094.1"/>
    </source>
</evidence>
<dbReference type="Proteomes" id="UP000599688">
    <property type="component" value="Unassembled WGS sequence"/>
</dbReference>
<dbReference type="AlphaFoldDB" id="A0A916ZNM1"/>
<dbReference type="Gene3D" id="3.40.50.2000">
    <property type="entry name" value="Glycogen Phosphorylase B"/>
    <property type="match status" value="1"/>
</dbReference>
<keyword evidence="2" id="KW-1185">Reference proteome</keyword>
<gene>
    <name evidence="1" type="ORF">GCM10010831_03450</name>
</gene>
<dbReference type="RefSeq" id="WP_188405037.1">
    <property type="nucleotide sequence ID" value="NZ_BMGL01000002.1"/>
</dbReference>
<evidence type="ECO:0000313" key="2">
    <source>
        <dbReference type="Proteomes" id="UP000599688"/>
    </source>
</evidence>
<reference evidence="1 2" key="1">
    <citation type="journal article" date="2014" name="Int. J. Syst. Evol. Microbiol.">
        <title>Complete genome sequence of Corynebacterium casei LMG S-19264T (=DSM 44701T), isolated from a smear-ripened cheese.</title>
        <authorList>
            <consortium name="US DOE Joint Genome Institute (JGI-PGF)"/>
            <person name="Walter F."/>
            <person name="Albersmeier A."/>
            <person name="Kalinowski J."/>
            <person name="Ruckert C."/>
        </authorList>
    </citation>
    <scope>NUCLEOTIDE SEQUENCE [LARGE SCALE GENOMIC DNA]</scope>
    <source>
        <strain evidence="1 2">CGMCC 1.12925</strain>
    </source>
</reference>
<name>A0A916ZNM1_9FLAO</name>
<protein>
    <submittedName>
        <fullName evidence="1">Uncharacterized protein</fullName>
    </submittedName>
</protein>
<dbReference type="EMBL" id="BMGL01000002">
    <property type="protein sequence ID" value="GGE05094.1"/>
    <property type="molecule type" value="Genomic_DNA"/>
</dbReference>
<sequence length="369" mass="43286">MKIVIVAVAIYPRISPRSFRATELAKEFAVKGHDVTLMACTGKYNYKEFEAKYNVKVKDIGTPAFLTKNSDGKINLPLWKKAIIYTLNRFLEFPDILLLNKVRKKIVNEGDIDLLITVALPFPIHWGAAVIKKRNFKTWVSDCGDPYMGNSIKKPFFYFKYVEKFWCRKTDFITVPITQAKNSFYKEFRDKIKVIPQGFNFDKLKLFKYTQNKIPTFIYAGLFYKNNRDPFNFLTYLSNLQLEFKFIIYTPNKRLLLPFIDKLGDKLVIENSIPRDELIAQMSKADFLINFTNLNISNQLPSKLIDYSLANRPILELTSNFEENEKHNFENFLVNNFENQKKIKNLKQYNIKIVAKKFLSIYKNKNEGI</sequence>
<organism evidence="1 2">
    <name type="scientific">Psychroflexus salis</name>
    <dbReference type="NCBI Taxonomy" id="1526574"/>
    <lineage>
        <taxon>Bacteria</taxon>
        <taxon>Pseudomonadati</taxon>
        <taxon>Bacteroidota</taxon>
        <taxon>Flavobacteriia</taxon>
        <taxon>Flavobacteriales</taxon>
        <taxon>Flavobacteriaceae</taxon>
        <taxon>Psychroflexus</taxon>
    </lineage>
</organism>
<accession>A0A916ZNM1</accession>
<dbReference type="SUPFAM" id="SSF53756">
    <property type="entry name" value="UDP-Glycosyltransferase/glycogen phosphorylase"/>
    <property type="match status" value="1"/>
</dbReference>